<dbReference type="AlphaFoldDB" id="A0A8H7LS01"/>
<dbReference type="EC" id="2.1.1.100" evidence="5"/>
<feature type="transmembrane region" description="Helical" evidence="5">
    <location>
        <begin position="178"/>
        <end position="200"/>
    </location>
</feature>
<dbReference type="OrthoDB" id="422086at2759"/>
<evidence type="ECO:0000256" key="5">
    <source>
        <dbReference type="RuleBase" id="RU362022"/>
    </source>
</evidence>
<dbReference type="GO" id="GO:0032259">
    <property type="term" value="P:methylation"/>
    <property type="evidence" value="ECO:0007669"/>
    <property type="project" value="UniProtKB-KW"/>
</dbReference>
<keyword evidence="5 6" id="KW-0489">Methyltransferase</keyword>
<organism evidence="6 7">
    <name type="scientific">Rhizoctonia solani</name>
    <dbReference type="NCBI Taxonomy" id="456999"/>
    <lineage>
        <taxon>Eukaryota</taxon>
        <taxon>Fungi</taxon>
        <taxon>Dikarya</taxon>
        <taxon>Basidiomycota</taxon>
        <taxon>Agaricomycotina</taxon>
        <taxon>Agaricomycetes</taxon>
        <taxon>Cantharellales</taxon>
        <taxon>Ceratobasidiaceae</taxon>
        <taxon>Rhizoctonia</taxon>
    </lineage>
</organism>
<keyword evidence="5" id="KW-0949">S-adenosyl-L-methionine</keyword>
<dbReference type="Pfam" id="PF04140">
    <property type="entry name" value="ICMT"/>
    <property type="match status" value="1"/>
</dbReference>
<sequence>MFNNTQAFVEVADASPQMTLSGVASVTLLISAAYYAHTFIQMPDRKVNGQTSSLGLFATVIGRDFATVQILFEFYSIIAPFFPVLKLPTAHPSPLSPAAALGALILIAGGALRAHAYRTMGKNYLFDLRVGRSHSLVTWGPYALVRHPMYLGLGLVHVGWATLLWPGNGGALVRTWPALALACWATVVLGGTVLFGFVASRAKAEDEMLRGHFGKEWDRWAERTKYKVVPGIY</sequence>
<dbReference type="PANTHER" id="PTHR12714">
    <property type="entry name" value="PROTEIN-S ISOPRENYLCYSTEINE O-METHYLTRANSFERASE"/>
    <property type="match status" value="1"/>
</dbReference>
<feature type="transmembrane region" description="Helical" evidence="5">
    <location>
        <begin position="54"/>
        <end position="78"/>
    </location>
</feature>
<keyword evidence="4 5" id="KW-0472">Membrane</keyword>
<gene>
    <name evidence="6" type="ORF">RHS03_06507</name>
</gene>
<evidence type="ECO:0000256" key="1">
    <source>
        <dbReference type="ARBA" id="ARBA00004141"/>
    </source>
</evidence>
<comment type="catalytic activity">
    <reaction evidence="5">
        <text>[protein]-C-terminal S-[(2E,6E)-farnesyl]-L-cysteine + S-adenosyl-L-methionine = [protein]-C-terminal S-[(2E,6E)-farnesyl]-L-cysteine methyl ester + S-adenosyl-L-homocysteine</text>
        <dbReference type="Rhea" id="RHEA:21672"/>
        <dbReference type="Rhea" id="RHEA-COMP:12125"/>
        <dbReference type="Rhea" id="RHEA-COMP:12126"/>
        <dbReference type="ChEBI" id="CHEBI:57856"/>
        <dbReference type="ChEBI" id="CHEBI:59789"/>
        <dbReference type="ChEBI" id="CHEBI:90510"/>
        <dbReference type="ChEBI" id="CHEBI:90511"/>
        <dbReference type="EC" id="2.1.1.100"/>
    </reaction>
</comment>
<reference evidence="6" key="1">
    <citation type="submission" date="2020-09" db="EMBL/GenBank/DDBJ databases">
        <title>Comparative genome analyses of four rice-infecting Rhizoctonia solani isolates reveal extensive enrichment of homogalacturonan modification genes.</title>
        <authorList>
            <person name="Lee D.-Y."/>
            <person name="Jeon J."/>
            <person name="Kim K.-T."/>
            <person name="Cheong K."/>
            <person name="Song H."/>
            <person name="Choi G."/>
            <person name="Ko J."/>
            <person name="Opiyo S.O."/>
            <person name="Zuo S."/>
            <person name="Madhav S."/>
            <person name="Lee Y.-H."/>
            <person name="Wang G.-L."/>
        </authorList>
    </citation>
    <scope>NUCLEOTIDE SEQUENCE</scope>
    <source>
        <strain evidence="6">AG1-IA WGL</strain>
    </source>
</reference>
<dbReference type="GO" id="GO:0004671">
    <property type="term" value="F:protein C-terminal S-isoprenylcysteine carboxyl O-methyltransferase activity"/>
    <property type="evidence" value="ECO:0007669"/>
    <property type="project" value="UniProtKB-EC"/>
</dbReference>
<feature type="non-terminal residue" evidence="6">
    <location>
        <position position="233"/>
    </location>
</feature>
<evidence type="ECO:0000256" key="3">
    <source>
        <dbReference type="ARBA" id="ARBA00022989"/>
    </source>
</evidence>
<dbReference type="Gene3D" id="1.20.120.1630">
    <property type="match status" value="1"/>
</dbReference>
<feature type="transmembrane region" description="Helical" evidence="5">
    <location>
        <begin position="20"/>
        <end position="42"/>
    </location>
</feature>
<keyword evidence="3 5" id="KW-1133">Transmembrane helix</keyword>
<keyword evidence="6" id="KW-0808">Transferase</keyword>
<evidence type="ECO:0000256" key="4">
    <source>
        <dbReference type="ARBA" id="ARBA00023136"/>
    </source>
</evidence>
<dbReference type="Proteomes" id="UP000602905">
    <property type="component" value="Unassembled WGS sequence"/>
</dbReference>
<dbReference type="UniPathway" id="UPA00753"/>
<evidence type="ECO:0000256" key="2">
    <source>
        <dbReference type="ARBA" id="ARBA00022692"/>
    </source>
</evidence>
<dbReference type="GO" id="GO:0006656">
    <property type="term" value="P:phosphatidylcholine biosynthetic process"/>
    <property type="evidence" value="ECO:0007669"/>
    <property type="project" value="UniProtKB-UniPathway"/>
</dbReference>
<keyword evidence="2 5" id="KW-0812">Transmembrane</keyword>
<evidence type="ECO:0000313" key="7">
    <source>
        <dbReference type="Proteomes" id="UP000602905"/>
    </source>
</evidence>
<evidence type="ECO:0000313" key="6">
    <source>
        <dbReference type="EMBL" id="KAF8701559.1"/>
    </source>
</evidence>
<feature type="transmembrane region" description="Helical" evidence="5">
    <location>
        <begin position="98"/>
        <end position="116"/>
    </location>
</feature>
<accession>A0A8H7LS01</accession>
<comment type="caution">
    <text evidence="6">The sequence shown here is derived from an EMBL/GenBank/DDBJ whole genome shotgun (WGS) entry which is preliminary data.</text>
</comment>
<dbReference type="InterPro" id="IPR007269">
    <property type="entry name" value="ICMT_MeTrfase"/>
</dbReference>
<dbReference type="GO" id="GO:0005789">
    <property type="term" value="C:endoplasmic reticulum membrane"/>
    <property type="evidence" value="ECO:0007669"/>
    <property type="project" value="UniProtKB-SubCell"/>
</dbReference>
<name>A0A8H7LS01_9AGAM</name>
<comment type="similarity">
    <text evidence="5">Belongs to the class VI-like SAM-binding methyltransferase superfamily. Isoprenylcysteine carboxyl methyltransferase family.</text>
</comment>
<dbReference type="PANTHER" id="PTHR12714:SF9">
    <property type="entry name" value="PROTEIN-S-ISOPRENYLCYSTEINE O-METHYLTRANSFERASE"/>
    <property type="match status" value="1"/>
</dbReference>
<dbReference type="EMBL" id="JACYCD010000156">
    <property type="protein sequence ID" value="KAF8701559.1"/>
    <property type="molecule type" value="Genomic_DNA"/>
</dbReference>
<proteinExistence type="inferred from homology"/>
<keyword evidence="5" id="KW-0256">Endoplasmic reticulum</keyword>
<protein>
    <recommendedName>
        <fullName evidence="5">Protein-S-isoprenylcysteine O-methyltransferase</fullName>
        <ecNumber evidence="5">2.1.1.100</ecNumber>
    </recommendedName>
</protein>
<feature type="transmembrane region" description="Helical" evidence="5">
    <location>
        <begin position="149"/>
        <end position="166"/>
    </location>
</feature>
<comment type="subcellular location">
    <subcellularLocation>
        <location evidence="5">Endoplasmic reticulum membrane</location>
        <topology evidence="5">Multi-pass membrane protein</topology>
    </subcellularLocation>
    <subcellularLocation>
        <location evidence="1">Membrane</location>
        <topology evidence="1">Multi-pass membrane protein</topology>
    </subcellularLocation>
</comment>